<feature type="compositionally biased region" description="Polar residues" evidence="1">
    <location>
        <begin position="294"/>
        <end position="303"/>
    </location>
</feature>
<gene>
    <name evidence="3" type="ORF">EB796_004063</name>
</gene>
<dbReference type="EMBL" id="VXIV02000538">
    <property type="protein sequence ID" value="KAF6037628.1"/>
    <property type="molecule type" value="Genomic_DNA"/>
</dbReference>
<keyword evidence="4" id="KW-1185">Reference proteome</keyword>
<feature type="domain" description="TIR" evidence="2">
    <location>
        <begin position="9"/>
        <end position="177"/>
    </location>
</feature>
<feature type="region of interest" description="Disordered" evidence="1">
    <location>
        <begin position="254"/>
        <end position="308"/>
    </location>
</feature>
<organism evidence="3 4">
    <name type="scientific">Bugula neritina</name>
    <name type="common">Brown bryozoan</name>
    <name type="synonym">Sertularia neritina</name>
    <dbReference type="NCBI Taxonomy" id="10212"/>
    <lineage>
        <taxon>Eukaryota</taxon>
        <taxon>Metazoa</taxon>
        <taxon>Spiralia</taxon>
        <taxon>Lophotrochozoa</taxon>
        <taxon>Bryozoa</taxon>
        <taxon>Gymnolaemata</taxon>
        <taxon>Cheilostomatida</taxon>
        <taxon>Flustrina</taxon>
        <taxon>Buguloidea</taxon>
        <taxon>Bugulidae</taxon>
        <taxon>Bugula</taxon>
    </lineage>
</organism>
<dbReference type="GO" id="GO:0007165">
    <property type="term" value="P:signal transduction"/>
    <property type="evidence" value="ECO:0007669"/>
    <property type="project" value="InterPro"/>
</dbReference>
<dbReference type="Gene3D" id="3.40.50.10140">
    <property type="entry name" value="Toll/interleukin-1 receptor homology (TIR) domain"/>
    <property type="match status" value="1"/>
</dbReference>
<evidence type="ECO:0000256" key="1">
    <source>
        <dbReference type="SAM" id="MobiDB-lite"/>
    </source>
</evidence>
<comment type="caution">
    <text evidence="3">The sequence shown here is derived from an EMBL/GenBank/DDBJ whole genome shotgun (WGS) entry which is preliminary data.</text>
</comment>
<dbReference type="InterPro" id="IPR000157">
    <property type="entry name" value="TIR_dom"/>
</dbReference>
<feature type="region of interest" description="Disordered" evidence="1">
    <location>
        <begin position="208"/>
        <end position="232"/>
    </location>
</feature>
<name>A0A7J7KJ46_BUGNE</name>
<feature type="compositionally biased region" description="Low complexity" evidence="1">
    <location>
        <begin position="268"/>
        <end position="279"/>
    </location>
</feature>
<dbReference type="AlphaFoldDB" id="A0A7J7KJ46"/>
<accession>A0A7J7KJ46</accession>
<evidence type="ECO:0000313" key="3">
    <source>
        <dbReference type="EMBL" id="KAF6037628.1"/>
    </source>
</evidence>
<dbReference type="PROSITE" id="PS50104">
    <property type="entry name" value="TIR"/>
    <property type="match status" value="1"/>
</dbReference>
<dbReference type="Proteomes" id="UP000593567">
    <property type="component" value="Unassembled WGS sequence"/>
</dbReference>
<dbReference type="SUPFAM" id="SSF52200">
    <property type="entry name" value="Toll/Interleukin receptor TIR domain"/>
    <property type="match status" value="1"/>
</dbReference>
<protein>
    <recommendedName>
        <fullName evidence="2">TIR domain-containing protein</fullName>
    </recommendedName>
</protein>
<dbReference type="InterPro" id="IPR035897">
    <property type="entry name" value="Toll_tir_struct_dom_sf"/>
</dbReference>
<evidence type="ECO:0000259" key="2">
    <source>
        <dbReference type="PROSITE" id="PS50104"/>
    </source>
</evidence>
<proteinExistence type="predicted"/>
<reference evidence="3" key="1">
    <citation type="submission" date="2020-06" db="EMBL/GenBank/DDBJ databases">
        <title>Draft genome of Bugula neritina, a colonial animal packing powerful symbionts and potential medicines.</title>
        <authorList>
            <person name="Rayko M."/>
        </authorList>
    </citation>
    <scope>NUCLEOTIDE SEQUENCE [LARGE SCALE GENOMIC DNA]</scope>
    <source>
        <strain evidence="3">Kwan_BN1</strain>
    </source>
</reference>
<evidence type="ECO:0000313" key="4">
    <source>
        <dbReference type="Proteomes" id="UP000593567"/>
    </source>
</evidence>
<sequence>MVMDVREIPLYDAIVVSHLKDREGASEFIALLCDQCANFETQVVISDLADIRDQFPEKTNLGILKEAIQNCTCILVYVSKKYDESGSRYENFVDDFCQSSAIFDETKRDCLIPIWVDHDPFTENSKLSTLHIYTGWRYYKHKENLWYGLTKKLRGCVEYRLEKEKKKQELDKIRSQRKRLKKEIQLEVEKKEKLDEIAELERKLAKAKAAANEMSPHSERAPGDSLSQQVAASPTGVTVNINIASATLTESQDRLSNVDSKHRPPFPSSSTFSDCQTSSPEFAGSRLTDYGSPGNLTSSSGLSSAGCKRVNTETVGELTLNGVERLHLENCKNDPMVCESSKSKDDLRFALKSIHLENVDVGARTGNSGSILHSSGSSRSALVKRGSDESSALKDGVVVAYSTENSDRPAQARSAADGHAASQQQCDLSLTLVCFRLQPSQWQFITFSPFTDRAATLLKTLCCVSLWQLWCSVNQEKV</sequence>